<protein>
    <submittedName>
        <fullName evidence="1">General stress protein 26</fullName>
    </submittedName>
</protein>
<evidence type="ECO:0000313" key="2">
    <source>
        <dbReference type="Proteomes" id="UP001184150"/>
    </source>
</evidence>
<name>A0ABU1MGA3_9SPHN</name>
<accession>A0ABU1MGA3</accession>
<gene>
    <name evidence="1" type="ORF">J2792_000205</name>
</gene>
<keyword evidence="2" id="KW-1185">Reference proteome</keyword>
<organism evidence="1 2">
    <name type="scientific">Novosphingobium capsulatum</name>
    <dbReference type="NCBI Taxonomy" id="13688"/>
    <lineage>
        <taxon>Bacteria</taxon>
        <taxon>Pseudomonadati</taxon>
        <taxon>Pseudomonadota</taxon>
        <taxon>Alphaproteobacteria</taxon>
        <taxon>Sphingomonadales</taxon>
        <taxon>Sphingomonadaceae</taxon>
        <taxon>Novosphingobium</taxon>
    </lineage>
</organism>
<sequence>MNRLEDIIADAQARLDAAVADRHAAMHSPVVGTPDGEMRIMVLRAAAPGLNALRFHTDARSPKVATIARYGRASVLAHDPAARVQLRLAGLARIEQHGALADAAWDAAAVFSRRCYLATHGPGAALAEPGSALPADLLGRRPTHEETEAARDVFAVLVVEPDTLDWLRLDAQGGVRARFERGEQGWVGNWVAP</sequence>
<comment type="caution">
    <text evidence="1">The sequence shown here is derived from an EMBL/GenBank/DDBJ whole genome shotgun (WGS) entry which is preliminary data.</text>
</comment>
<dbReference type="Gene3D" id="2.30.110.10">
    <property type="entry name" value="Electron Transport, Fmn-binding Protein, Chain A"/>
    <property type="match status" value="1"/>
</dbReference>
<proteinExistence type="predicted"/>
<dbReference type="SUPFAM" id="SSF50475">
    <property type="entry name" value="FMN-binding split barrel"/>
    <property type="match status" value="1"/>
</dbReference>
<dbReference type="InterPro" id="IPR012349">
    <property type="entry name" value="Split_barrel_FMN-bd"/>
</dbReference>
<dbReference type="EMBL" id="JAVDRD010000001">
    <property type="protein sequence ID" value="MDR6509365.1"/>
    <property type="molecule type" value="Genomic_DNA"/>
</dbReference>
<dbReference type="RefSeq" id="WP_309804150.1">
    <property type="nucleotide sequence ID" value="NZ_JAVDRD010000001.1"/>
</dbReference>
<reference evidence="1 2" key="1">
    <citation type="submission" date="2023-07" db="EMBL/GenBank/DDBJ databases">
        <title>Sorghum-associated microbial communities from plants grown in Nebraska, USA.</title>
        <authorList>
            <person name="Schachtman D."/>
        </authorList>
    </citation>
    <scope>NUCLEOTIDE SEQUENCE [LARGE SCALE GENOMIC DNA]</scope>
    <source>
        <strain evidence="1 2">DS1027</strain>
    </source>
</reference>
<dbReference type="Proteomes" id="UP001184150">
    <property type="component" value="Unassembled WGS sequence"/>
</dbReference>
<evidence type="ECO:0000313" key="1">
    <source>
        <dbReference type="EMBL" id="MDR6509365.1"/>
    </source>
</evidence>